<comment type="similarity">
    <text evidence="1">Belongs to the glycosyltransferase 2 family.</text>
</comment>
<dbReference type="EMBL" id="QRBW01000027">
    <property type="protein sequence ID" value="RDT59113.1"/>
    <property type="molecule type" value="Genomic_DNA"/>
</dbReference>
<dbReference type="CDD" id="cd02526">
    <property type="entry name" value="GT2_RfbF_like"/>
    <property type="match status" value="1"/>
</dbReference>
<keyword evidence="2" id="KW-0328">Glycosyltransferase</keyword>
<dbReference type="Proteomes" id="UP000255291">
    <property type="component" value="Unassembled WGS sequence"/>
</dbReference>
<proteinExistence type="inferred from homology"/>
<dbReference type="SUPFAM" id="SSF53448">
    <property type="entry name" value="Nucleotide-diphospho-sugar transferases"/>
    <property type="match status" value="1"/>
</dbReference>
<accession>A0ABD7GVA8</accession>
<protein>
    <submittedName>
        <fullName evidence="5">Glycosyltransferase family 2 protein</fullName>
    </submittedName>
</protein>
<evidence type="ECO:0000313" key="6">
    <source>
        <dbReference type="Proteomes" id="UP000255291"/>
    </source>
</evidence>
<evidence type="ECO:0000313" key="5">
    <source>
        <dbReference type="EMBL" id="RDT59113.1"/>
    </source>
</evidence>
<reference evidence="5 6" key="1">
    <citation type="submission" date="2018-07" db="EMBL/GenBank/DDBJ databases">
        <title>The use of a cohorting ward and systematic surveillance cultures for the control of a Klebsiella pneumoniae carbapenemase (KPC)-producing Enterobacteriaceae outbreak.</title>
        <authorList>
            <person name="Doi Y."/>
        </authorList>
    </citation>
    <scope>NUCLEOTIDE SEQUENCE [LARGE SCALE GENOMIC DNA]</scope>
    <source>
        <strain evidence="5 6">1-RC-17-04017</strain>
    </source>
</reference>
<dbReference type="InterPro" id="IPR029044">
    <property type="entry name" value="Nucleotide-diphossugar_trans"/>
</dbReference>
<evidence type="ECO:0000259" key="4">
    <source>
        <dbReference type="Pfam" id="PF00535"/>
    </source>
</evidence>
<evidence type="ECO:0000256" key="3">
    <source>
        <dbReference type="ARBA" id="ARBA00022679"/>
    </source>
</evidence>
<feature type="domain" description="Glycosyltransferase 2-like" evidence="4">
    <location>
        <begin position="47"/>
        <end position="149"/>
    </location>
</feature>
<gene>
    <name evidence="5" type="ORF">DXF87_14420</name>
</gene>
<evidence type="ECO:0000256" key="2">
    <source>
        <dbReference type="ARBA" id="ARBA00022676"/>
    </source>
</evidence>
<dbReference type="Gene3D" id="3.90.550.10">
    <property type="entry name" value="Spore Coat Polysaccharide Biosynthesis Protein SpsA, Chain A"/>
    <property type="match status" value="1"/>
</dbReference>
<dbReference type="NCBIfam" id="TIGR01556">
    <property type="entry name" value="rhamnosyltran"/>
    <property type="match status" value="1"/>
</dbReference>
<dbReference type="Pfam" id="PF00535">
    <property type="entry name" value="Glycos_transf_2"/>
    <property type="match status" value="1"/>
</dbReference>
<dbReference type="GO" id="GO:0016757">
    <property type="term" value="F:glycosyltransferase activity"/>
    <property type="evidence" value="ECO:0007669"/>
    <property type="project" value="UniProtKB-KW"/>
</dbReference>
<organism evidence="5 6">
    <name type="scientific">Enterobacter roggenkampii</name>
    <dbReference type="NCBI Taxonomy" id="1812935"/>
    <lineage>
        <taxon>Bacteria</taxon>
        <taxon>Pseudomonadati</taxon>
        <taxon>Pseudomonadota</taxon>
        <taxon>Gammaproteobacteria</taxon>
        <taxon>Enterobacterales</taxon>
        <taxon>Enterobacteriaceae</taxon>
        <taxon>Enterobacter</taxon>
        <taxon>Enterobacter cloacae complex</taxon>
    </lineage>
</organism>
<evidence type="ECO:0000256" key="1">
    <source>
        <dbReference type="ARBA" id="ARBA00006739"/>
    </source>
</evidence>
<sequence>MYSQLVPMTLQLSGVIVIKLSKSWQMVALMTSRDNSQPHKVIAIVVTFNPVTTNLSSLVSQLETQSYRTIIVDNGSENIEDISRLQASCSNVELLSLSDNIGIAAAQNKGIRHALTLGGDFTLFFDQDSSIAEDFVSKMVEDFVSLKQSYNIAALGPTLQDSRYKKIYPVIRMSRHGLRTKIIPDITSSKPVEVSCIIASGCLVDNKVLLLDNLMDDSLFIDYVDTEWCLRVISHGFKIFITPNVIMQHEIGDAHIEMLGFVIPVHSAWRRYYRVRNGVFMLKMPHIPKLLAIREIVFSFVHQMILLFKSKNIEYLKVYFRAMSDAVRKLL</sequence>
<dbReference type="AlphaFoldDB" id="A0ABD7GVA8"/>
<comment type="caution">
    <text evidence="5">The sequence shown here is derived from an EMBL/GenBank/DDBJ whole genome shotgun (WGS) entry which is preliminary data.</text>
</comment>
<keyword evidence="3" id="KW-0808">Transferase</keyword>
<dbReference type="PANTHER" id="PTHR43179">
    <property type="entry name" value="RHAMNOSYLTRANSFERASE WBBL"/>
    <property type="match status" value="1"/>
</dbReference>
<dbReference type="InterPro" id="IPR001173">
    <property type="entry name" value="Glyco_trans_2-like"/>
</dbReference>
<dbReference type="InterPro" id="IPR006446">
    <property type="entry name" value="RhaTrfase"/>
</dbReference>
<dbReference type="PANTHER" id="PTHR43179:SF12">
    <property type="entry name" value="GALACTOFURANOSYLTRANSFERASE GLFT2"/>
    <property type="match status" value="1"/>
</dbReference>
<name>A0ABD7GVA8_9ENTR</name>